<evidence type="ECO:0000313" key="2">
    <source>
        <dbReference type="Proteomes" id="UP001190700"/>
    </source>
</evidence>
<keyword evidence="2" id="KW-1185">Reference proteome</keyword>
<accession>A0AAE0BFX9</accession>
<sequence length="218" mass="23855">MHVFHNDASFLAADLDELIEHHEMQHVPTLSLNETYQLVDTTSKLVPIEEAVKREVYPRVPFAKIVVQLGYGRTVVYITPLYLVVIRDINDGRPFTFASLALRLGKVFRDEAPLARPTAPTPLTSGVVPGEVVAANRLPVRPWPLASGAPTPALDDTGLPADDCSMDIGGGGGLQPVSALSIRDLDDEDDWPAFRDSPVWIPSIYLPQRSRLGSRQGP</sequence>
<gene>
    <name evidence="1" type="ORF">CYMTET_53910</name>
</gene>
<dbReference type="EMBL" id="LGRX02035195">
    <property type="protein sequence ID" value="KAK3235916.1"/>
    <property type="molecule type" value="Genomic_DNA"/>
</dbReference>
<dbReference type="Proteomes" id="UP001190700">
    <property type="component" value="Unassembled WGS sequence"/>
</dbReference>
<proteinExistence type="predicted"/>
<dbReference type="AlphaFoldDB" id="A0AAE0BFX9"/>
<name>A0AAE0BFX9_9CHLO</name>
<comment type="caution">
    <text evidence="1">The sequence shown here is derived from an EMBL/GenBank/DDBJ whole genome shotgun (WGS) entry which is preliminary data.</text>
</comment>
<protein>
    <submittedName>
        <fullName evidence="1">Uncharacterized protein</fullName>
    </submittedName>
</protein>
<evidence type="ECO:0000313" key="1">
    <source>
        <dbReference type="EMBL" id="KAK3235916.1"/>
    </source>
</evidence>
<reference evidence="1 2" key="1">
    <citation type="journal article" date="2015" name="Genome Biol. Evol.">
        <title>Comparative Genomics of a Bacterivorous Green Alga Reveals Evolutionary Causalities and Consequences of Phago-Mixotrophic Mode of Nutrition.</title>
        <authorList>
            <person name="Burns J.A."/>
            <person name="Paasch A."/>
            <person name="Narechania A."/>
            <person name="Kim E."/>
        </authorList>
    </citation>
    <scope>NUCLEOTIDE SEQUENCE [LARGE SCALE GENOMIC DNA]</scope>
    <source>
        <strain evidence="1 2">PLY_AMNH</strain>
    </source>
</reference>
<organism evidence="1 2">
    <name type="scientific">Cymbomonas tetramitiformis</name>
    <dbReference type="NCBI Taxonomy" id="36881"/>
    <lineage>
        <taxon>Eukaryota</taxon>
        <taxon>Viridiplantae</taxon>
        <taxon>Chlorophyta</taxon>
        <taxon>Pyramimonadophyceae</taxon>
        <taxon>Pyramimonadales</taxon>
        <taxon>Pyramimonadaceae</taxon>
        <taxon>Cymbomonas</taxon>
    </lineage>
</organism>